<proteinExistence type="predicted"/>
<name>A0A2D4Q549_MICSU</name>
<organism evidence="1">
    <name type="scientific">Micrurus surinamensis</name>
    <name type="common">Surinam coral snake</name>
    <dbReference type="NCBI Taxonomy" id="129470"/>
    <lineage>
        <taxon>Eukaryota</taxon>
        <taxon>Metazoa</taxon>
        <taxon>Chordata</taxon>
        <taxon>Craniata</taxon>
        <taxon>Vertebrata</taxon>
        <taxon>Euteleostomi</taxon>
        <taxon>Lepidosauria</taxon>
        <taxon>Squamata</taxon>
        <taxon>Bifurcata</taxon>
        <taxon>Unidentata</taxon>
        <taxon>Episquamata</taxon>
        <taxon>Toxicofera</taxon>
        <taxon>Serpentes</taxon>
        <taxon>Colubroidea</taxon>
        <taxon>Elapidae</taxon>
        <taxon>Elapinae</taxon>
        <taxon>Micrurus</taxon>
    </lineage>
</organism>
<evidence type="ECO:0000313" key="1">
    <source>
        <dbReference type="EMBL" id="LAB64978.1"/>
    </source>
</evidence>
<protein>
    <submittedName>
        <fullName evidence="1">Uncharacterized protein</fullName>
    </submittedName>
</protein>
<dbReference type="EMBL" id="IACN01114663">
    <property type="protein sequence ID" value="LAB64978.1"/>
    <property type="molecule type" value="Transcribed_RNA"/>
</dbReference>
<reference evidence="1" key="2">
    <citation type="submission" date="2017-11" db="EMBL/GenBank/DDBJ databases">
        <title>Coralsnake Venomics: Analyses of Venom Gland Transcriptomes and Proteomes of Six Brazilian Taxa.</title>
        <authorList>
            <person name="Aird S.D."/>
            <person name="Jorge da Silva N."/>
            <person name="Qiu L."/>
            <person name="Villar-Briones A."/>
            <person name="Aparecida-Saddi V."/>
            <person name="Campos-Telles M.P."/>
            <person name="Grau M."/>
            <person name="Mikheyev A.S."/>
        </authorList>
    </citation>
    <scope>NUCLEOTIDE SEQUENCE</scope>
    <source>
        <tissue evidence="1">Venom_gland</tissue>
    </source>
</reference>
<reference evidence="1" key="1">
    <citation type="submission" date="2017-07" db="EMBL/GenBank/DDBJ databases">
        <authorList>
            <person name="Mikheyev A."/>
            <person name="Grau M."/>
        </authorList>
    </citation>
    <scope>NUCLEOTIDE SEQUENCE</scope>
    <source>
        <tissue evidence="1">Venom_gland</tissue>
    </source>
</reference>
<dbReference type="AlphaFoldDB" id="A0A2D4Q549"/>
<accession>A0A2D4Q549</accession>
<sequence>MFALHPSNSVNLNLLSDSYPVCSSSSSFSCLLGTSSRTITGVCFNVLNSINCDMLRVETLRIHQNGLEEWLSKREIMQRKTVRTPARKRVNLTVLNRTFCLYLMHIKSYSDVGQCPPESVKALSSHQCGRSACFSNFQL</sequence>